<keyword evidence="3" id="KW-1185">Reference proteome</keyword>
<organism evidence="2 3">
    <name type="scientific">Pleurodeles waltl</name>
    <name type="common">Iberian ribbed newt</name>
    <dbReference type="NCBI Taxonomy" id="8319"/>
    <lineage>
        <taxon>Eukaryota</taxon>
        <taxon>Metazoa</taxon>
        <taxon>Chordata</taxon>
        <taxon>Craniata</taxon>
        <taxon>Vertebrata</taxon>
        <taxon>Euteleostomi</taxon>
        <taxon>Amphibia</taxon>
        <taxon>Batrachia</taxon>
        <taxon>Caudata</taxon>
        <taxon>Salamandroidea</taxon>
        <taxon>Salamandridae</taxon>
        <taxon>Pleurodelinae</taxon>
        <taxon>Pleurodeles</taxon>
    </lineage>
</organism>
<comment type="caution">
    <text evidence="2">The sequence shown here is derived from an EMBL/GenBank/DDBJ whole genome shotgun (WGS) entry which is preliminary data.</text>
</comment>
<dbReference type="EMBL" id="JANPWB010000002">
    <property type="protein sequence ID" value="KAJ1208815.1"/>
    <property type="molecule type" value="Genomic_DNA"/>
</dbReference>
<name>A0AAV7W928_PLEWA</name>
<evidence type="ECO:0000256" key="1">
    <source>
        <dbReference type="SAM" id="MobiDB-lite"/>
    </source>
</evidence>
<accession>A0AAV7W928</accession>
<evidence type="ECO:0000313" key="3">
    <source>
        <dbReference type="Proteomes" id="UP001066276"/>
    </source>
</evidence>
<protein>
    <submittedName>
        <fullName evidence="2">Uncharacterized protein</fullName>
    </submittedName>
</protein>
<proteinExistence type="predicted"/>
<gene>
    <name evidence="2" type="ORF">NDU88_004198</name>
</gene>
<dbReference type="Proteomes" id="UP001066276">
    <property type="component" value="Chromosome 1_2"/>
</dbReference>
<reference evidence="2" key="1">
    <citation type="journal article" date="2022" name="bioRxiv">
        <title>Sequencing and chromosome-scale assembly of the giantPleurodeles waltlgenome.</title>
        <authorList>
            <person name="Brown T."/>
            <person name="Elewa A."/>
            <person name="Iarovenko S."/>
            <person name="Subramanian E."/>
            <person name="Araus A.J."/>
            <person name="Petzold A."/>
            <person name="Susuki M."/>
            <person name="Suzuki K.-i.T."/>
            <person name="Hayashi T."/>
            <person name="Toyoda A."/>
            <person name="Oliveira C."/>
            <person name="Osipova E."/>
            <person name="Leigh N.D."/>
            <person name="Simon A."/>
            <person name="Yun M.H."/>
        </authorList>
    </citation>
    <scope>NUCLEOTIDE SEQUENCE</scope>
    <source>
        <strain evidence="2">20211129_DDA</strain>
        <tissue evidence="2">Liver</tissue>
    </source>
</reference>
<dbReference type="AlphaFoldDB" id="A0AAV7W928"/>
<sequence length="135" mass="15148">MEMVADPLAPPKARRGRDGLRPSWRCLSDPRWATVSRVFLEAPAAPIDSLRQRLLEVLLEVLDTEILLQSLSEGKICILLKPGGDEADMAVYRPLTMINSDMKILCKALTAWLTAHMPRLKHEDQGGLYRDEALV</sequence>
<evidence type="ECO:0000313" key="2">
    <source>
        <dbReference type="EMBL" id="KAJ1208815.1"/>
    </source>
</evidence>
<feature type="region of interest" description="Disordered" evidence="1">
    <location>
        <begin position="1"/>
        <end position="20"/>
    </location>
</feature>